<gene>
    <name evidence="1" type="ORF">K9W46_12500</name>
</gene>
<protein>
    <submittedName>
        <fullName evidence="1">RecB-family nuclease</fullName>
    </submittedName>
</protein>
<reference evidence="1" key="1">
    <citation type="journal article" date="2022" name="Nat. Microbiol.">
        <title>Unique mobile elements and scalable gene flow at the prokaryote-eukaryote boundary revealed by circularized Asgard archaea genomes.</title>
        <authorList>
            <person name="Wu F."/>
            <person name="Speth D.R."/>
            <person name="Philosof A."/>
            <person name="Cremiere A."/>
            <person name="Narayanan A."/>
            <person name="Barco R.A."/>
            <person name="Connon S.A."/>
            <person name="Amend J.P."/>
            <person name="Antoshechkin I.A."/>
            <person name="Orphan V.J."/>
        </authorList>
    </citation>
    <scope>NUCLEOTIDE SEQUENCE</scope>
    <source>
        <strain evidence="1">PR6</strain>
    </source>
</reference>
<proteinExistence type="predicted"/>
<dbReference type="Proteomes" id="UP001200513">
    <property type="component" value="Chromosome"/>
</dbReference>
<dbReference type="InterPro" id="IPR018665">
    <property type="entry name" value="DUF2122_RecB-nuclease-rel"/>
</dbReference>
<dbReference type="Pfam" id="PF09895">
    <property type="entry name" value="DUF2122"/>
    <property type="match status" value="1"/>
</dbReference>
<dbReference type="AlphaFoldDB" id="A0A9Y1BQ62"/>
<accession>A0A9Y1BQ62</accession>
<sequence length="159" mass="17676">MSKGKIIVQLHNFSSINICTDFIQTASAIGAKEIVFSQASGRGASTGIPMGQKEAINRKVNFFVFQDITDTIELLKPDEVYLFIRKPFSKEDFSSEKITESYKQGKTILLVFGGSKPGLSKKDLELGTPVYFEGLNELSLIGELTLSLYLIRKEIEKSD</sequence>
<name>A0A9Y1BQ62_9ARCH</name>
<dbReference type="EMBL" id="CP084167">
    <property type="protein sequence ID" value="UJG43178.1"/>
    <property type="molecule type" value="Genomic_DNA"/>
</dbReference>
<evidence type="ECO:0000313" key="1">
    <source>
        <dbReference type="EMBL" id="UJG43178.1"/>
    </source>
</evidence>
<organism evidence="1">
    <name type="scientific">Candidatus Heimdallarchaeum endolithica</name>
    <dbReference type="NCBI Taxonomy" id="2876572"/>
    <lineage>
        <taxon>Archaea</taxon>
        <taxon>Promethearchaeati</taxon>
        <taxon>Candidatus Heimdallarchaeota</taxon>
        <taxon>Candidatus Heimdallarchaeia (ex Rinke et al. 2021) (nom. nud.)</taxon>
        <taxon>Candidatus Heimdallarchaeales</taxon>
        <taxon>Candidatus Heimdallarchaeaceae</taxon>
        <taxon>Candidatus Heimdallarchaeum</taxon>
    </lineage>
</organism>